<dbReference type="InterPro" id="IPR006143">
    <property type="entry name" value="RND_pump_MFP"/>
</dbReference>
<evidence type="ECO:0000256" key="1">
    <source>
        <dbReference type="ARBA" id="ARBA00009477"/>
    </source>
</evidence>
<evidence type="ECO:0000313" key="10">
    <source>
        <dbReference type="EMBL" id="EPR32466.1"/>
    </source>
</evidence>
<keyword evidence="4" id="KW-0472">Membrane</keyword>
<keyword evidence="4" id="KW-1133">Transmembrane helix</keyword>
<dbReference type="InterPro" id="IPR051909">
    <property type="entry name" value="MFP_Cation_Efflux"/>
</dbReference>
<gene>
    <name evidence="10" type="ORF">dsmv_3658</name>
</gene>
<evidence type="ECO:0000259" key="9">
    <source>
        <dbReference type="Pfam" id="PF25975"/>
    </source>
</evidence>
<dbReference type="NCBIfam" id="TIGR01730">
    <property type="entry name" value="RND_mfp"/>
    <property type="match status" value="1"/>
</dbReference>
<dbReference type="Proteomes" id="UP000014977">
    <property type="component" value="Unassembled WGS sequence"/>
</dbReference>
<evidence type="ECO:0000259" key="7">
    <source>
        <dbReference type="Pfam" id="PF25919"/>
    </source>
</evidence>
<dbReference type="InterPro" id="IPR058790">
    <property type="entry name" value="BSH_CusB"/>
</dbReference>
<reference evidence="10 11" key="1">
    <citation type="journal article" date="2013" name="Genome Announc.">
        <title>Draft genome sequences for three mercury-methylating, sulfate-reducing bacteria.</title>
        <authorList>
            <person name="Brown S.D."/>
            <person name="Hurt R.A.Jr."/>
            <person name="Gilmour C.C."/>
            <person name="Elias D.A."/>
        </authorList>
    </citation>
    <scope>NUCLEOTIDE SEQUENCE [LARGE SCALE GENOMIC DNA]</scope>
    <source>
        <strain evidence="10 11">DSM 2059</strain>
    </source>
</reference>
<dbReference type="Gene3D" id="2.40.30.170">
    <property type="match status" value="1"/>
</dbReference>
<dbReference type="GO" id="GO:0016020">
    <property type="term" value="C:membrane"/>
    <property type="evidence" value="ECO:0007669"/>
    <property type="project" value="InterPro"/>
</dbReference>
<dbReference type="GO" id="GO:0046914">
    <property type="term" value="F:transition metal ion binding"/>
    <property type="evidence" value="ECO:0007669"/>
    <property type="project" value="TreeGrafter"/>
</dbReference>
<dbReference type="RefSeq" id="WP_020878826.1">
    <property type="nucleotide sequence ID" value="NZ_ATHJ01000143.1"/>
</dbReference>
<dbReference type="Pfam" id="PF25919">
    <property type="entry name" value="BSH_CusB"/>
    <property type="match status" value="1"/>
</dbReference>
<comment type="similarity">
    <text evidence="1">Belongs to the membrane fusion protein (MFP) (TC 8.A.1) family.</text>
</comment>
<organism evidence="10 11">
    <name type="scientific">Desulfococcus multivorans DSM 2059</name>
    <dbReference type="NCBI Taxonomy" id="1121405"/>
    <lineage>
        <taxon>Bacteria</taxon>
        <taxon>Pseudomonadati</taxon>
        <taxon>Thermodesulfobacteriota</taxon>
        <taxon>Desulfobacteria</taxon>
        <taxon>Desulfobacterales</taxon>
        <taxon>Desulfococcaceae</taxon>
        <taxon>Desulfococcus</taxon>
    </lineage>
</organism>
<protein>
    <submittedName>
        <fullName evidence="10">Efflux transporter, RND family, MFP subunit</fullName>
    </submittedName>
</protein>
<dbReference type="AlphaFoldDB" id="S7T7A8"/>
<dbReference type="Pfam" id="PF25954">
    <property type="entry name" value="Beta-barrel_RND_2"/>
    <property type="match status" value="1"/>
</dbReference>
<feature type="domain" description="CzcB-like C-terminal circularly permuted SH3-like" evidence="9">
    <location>
        <begin position="398"/>
        <end position="458"/>
    </location>
</feature>
<dbReference type="Pfam" id="PF19335">
    <property type="entry name" value="HMBD"/>
    <property type="match status" value="1"/>
</dbReference>
<dbReference type="PANTHER" id="PTHR30097">
    <property type="entry name" value="CATION EFFLUX SYSTEM PROTEIN CUSB"/>
    <property type="match status" value="1"/>
</dbReference>
<dbReference type="FunFam" id="2.40.30.170:FF:000010">
    <property type="entry name" value="Efflux RND transporter periplasmic adaptor subunit"/>
    <property type="match status" value="1"/>
</dbReference>
<dbReference type="PANTHER" id="PTHR30097:SF15">
    <property type="entry name" value="CATION EFFLUX SYSTEM PROTEIN CUSB"/>
    <property type="match status" value="1"/>
</dbReference>
<evidence type="ECO:0000256" key="3">
    <source>
        <dbReference type="SAM" id="MobiDB-lite"/>
    </source>
</evidence>
<feature type="domain" description="CusB-like three alpha-helical bundle" evidence="6">
    <location>
        <begin position="224"/>
        <end position="276"/>
    </location>
</feature>
<feature type="region of interest" description="Disordered" evidence="3">
    <location>
        <begin position="468"/>
        <end position="510"/>
    </location>
</feature>
<dbReference type="SUPFAM" id="SSF111369">
    <property type="entry name" value="HlyD-like secretion proteins"/>
    <property type="match status" value="1"/>
</dbReference>
<feature type="compositionally biased region" description="Basic and acidic residues" evidence="3">
    <location>
        <begin position="468"/>
        <end position="489"/>
    </location>
</feature>
<feature type="domain" description="CusB-like barrel-sandwich hybrid" evidence="7">
    <location>
        <begin position="188"/>
        <end position="310"/>
    </location>
</feature>
<dbReference type="GO" id="GO:0030288">
    <property type="term" value="C:outer membrane-bounded periplasmic space"/>
    <property type="evidence" value="ECO:0007669"/>
    <property type="project" value="TreeGrafter"/>
</dbReference>
<dbReference type="Gene3D" id="2.40.420.20">
    <property type="match status" value="1"/>
</dbReference>
<evidence type="ECO:0000256" key="2">
    <source>
        <dbReference type="ARBA" id="ARBA00022448"/>
    </source>
</evidence>
<dbReference type="InterPro" id="IPR058791">
    <property type="entry name" value="3HB_CusB"/>
</dbReference>
<accession>S7T7A8</accession>
<dbReference type="Gene3D" id="6.10.140.730">
    <property type="match status" value="1"/>
</dbReference>
<name>S7T7A8_DESML</name>
<dbReference type="eggNOG" id="COG0845">
    <property type="taxonomic scope" value="Bacteria"/>
</dbReference>
<dbReference type="PATRIC" id="fig|1121405.3.peg.4287"/>
<dbReference type="InterPro" id="IPR058649">
    <property type="entry name" value="CzcB_C"/>
</dbReference>
<evidence type="ECO:0000259" key="5">
    <source>
        <dbReference type="Pfam" id="PF19335"/>
    </source>
</evidence>
<dbReference type="InterPro" id="IPR045800">
    <property type="entry name" value="HMBD"/>
</dbReference>
<keyword evidence="2" id="KW-0813">Transport</keyword>
<dbReference type="InterPro" id="IPR058792">
    <property type="entry name" value="Beta-barrel_RND_2"/>
</dbReference>
<evidence type="ECO:0000256" key="4">
    <source>
        <dbReference type="SAM" id="Phobius"/>
    </source>
</evidence>
<sequence length="510" mass="56720">MENEKEKNALNRERRVSVKTLWTTVIVTAVVSVALAWAGLRLFGYHAPHWVSLEGASGEGASEETQLWTCGMHPWIITEEPGLCPICGMELVPRKSDAAPQAASGERSIAYWRAPMDPMEIYDVPGKSKMGMDLVPVYEDELVGGVDIRIDPVVEQNMGIRTTRVEKGPLVHTIRTYGHITYDETRTAQVAPKVDGWFGRLYVDFTGEIVEAGQPLYEIYSPQLLAAQEEYLTAFRNARRMGGASRELLASARRRLSYFDVAETEIQAIESAGEVKKFVMIRSPFKGVVTHKNALEGGFVKAGTTVYTVADLTRVWVEAHIFEYELGWVGEGQEAVMTLPYRPGKIYRGKVAYVYPYLQRKTRDVVIRLEFPNPDLDLKPEMYADVRIETSGKGEGLIIPNESVIRSGERNVVFVAKGDGRFIPRETVLGMSLDGDSVQVLTGLAANETVVTSGQFMLDSESKLKEAVRKMMPREKPSAPSEPESKGDADFFEGMGTPPAADDPFFEDME</sequence>
<evidence type="ECO:0000313" key="11">
    <source>
        <dbReference type="Proteomes" id="UP000014977"/>
    </source>
</evidence>
<evidence type="ECO:0000259" key="8">
    <source>
        <dbReference type="Pfam" id="PF25954"/>
    </source>
</evidence>
<comment type="caution">
    <text evidence="10">The sequence shown here is derived from an EMBL/GenBank/DDBJ whole genome shotgun (WGS) entry which is preliminary data.</text>
</comment>
<dbReference type="GO" id="GO:0015679">
    <property type="term" value="P:plasma membrane copper ion transport"/>
    <property type="evidence" value="ECO:0007669"/>
    <property type="project" value="TreeGrafter"/>
</dbReference>
<dbReference type="STRING" id="897.B2D07_13255"/>
<dbReference type="GO" id="GO:0022857">
    <property type="term" value="F:transmembrane transporter activity"/>
    <property type="evidence" value="ECO:0007669"/>
    <property type="project" value="InterPro"/>
</dbReference>
<feature type="domain" description="CusB-like beta-barrel" evidence="8">
    <location>
        <begin position="314"/>
        <end position="390"/>
    </location>
</feature>
<proteinExistence type="inferred from homology"/>
<evidence type="ECO:0000259" key="6">
    <source>
        <dbReference type="Pfam" id="PF25869"/>
    </source>
</evidence>
<dbReference type="OrthoDB" id="9806939at2"/>
<dbReference type="Pfam" id="PF25975">
    <property type="entry name" value="CzcB_C"/>
    <property type="match status" value="1"/>
</dbReference>
<dbReference type="Pfam" id="PF25869">
    <property type="entry name" value="3HB_CusB"/>
    <property type="match status" value="1"/>
</dbReference>
<dbReference type="EMBL" id="ATHJ01000143">
    <property type="protein sequence ID" value="EPR32466.1"/>
    <property type="molecule type" value="Genomic_DNA"/>
</dbReference>
<dbReference type="GO" id="GO:0060003">
    <property type="term" value="P:copper ion export"/>
    <property type="evidence" value="ECO:0007669"/>
    <property type="project" value="TreeGrafter"/>
</dbReference>
<feature type="domain" description="Heavy metal binding" evidence="5">
    <location>
        <begin position="68"/>
        <end position="93"/>
    </location>
</feature>
<keyword evidence="11" id="KW-1185">Reference proteome</keyword>
<keyword evidence="4" id="KW-0812">Transmembrane</keyword>
<feature type="transmembrane region" description="Helical" evidence="4">
    <location>
        <begin position="21"/>
        <end position="40"/>
    </location>
</feature>